<protein>
    <submittedName>
        <fullName evidence="1">Uncharacterized protein</fullName>
    </submittedName>
</protein>
<reference evidence="1" key="1">
    <citation type="submission" date="2014-11" db="EMBL/GenBank/DDBJ databases">
        <authorList>
            <person name="Amaro Gonzalez C."/>
        </authorList>
    </citation>
    <scope>NUCLEOTIDE SEQUENCE</scope>
</reference>
<proteinExistence type="predicted"/>
<name>A0A0E9X8S9_ANGAN</name>
<sequence>MAGYPEVSHLEISGKIPSILQKPQNESAIVLMLTA</sequence>
<dbReference type="AlphaFoldDB" id="A0A0E9X8S9"/>
<dbReference type="EMBL" id="GBXM01009736">
    <property type="protein sequence ID" value="JAH98841.1"/>
    <property type="molecule type" value="Transcribed_RNA"/>
</dbReference>
<reference evidence="1" key="2">
    <citation type="journal article" date="2015" name="Fish Shellfish Immunol.">
        <title>Early steps in the European eel (Anguilla anguilla)-Vibrio vulnificus interaction in the gills: Role of the RtxA13 toxin.</title>
        <authorList>
            <person name="Callol A."/>
            <person name="Pajuelo D."/>
            <person name="Ebbesson L."/>
            <person name="Teles M."/>
            <person name="MacKenzie S."/>
            <person name="Amaro C."/>
        </authorList>
    </citation>
    <scope>NUCLEOTIDE SEQUENCE</scope>
</reference>
<accession>A0A0E9X8S9</accession>
<organism evidence="1">
    <name type="scientific">Anguilla anguilla</name>
    <name type="common">European freshwater eel</name>
    <name type="synonym">Muraena anguilla</name>
    <dbReference type="NCBI Taxonomy" id="7936"/>
    <lineage>
        <taxon>Eukaryota</taxon>
        <taxon>Metazoa</taxon>
        <taxon>Chordata</taxon>
        <taxon>Craniata</taxon>
        <taxon>Vertebrata</taxon>
        <taxon>Euteleostomi</taxon>
        <taxon>Actinopterygii</taxon>
        <taxon>Neopterygii</taxon>
        <taxon>Teleostei</taxon>
        <taxon>Anguilliformes</taxon>
        <taxon>Anguillidae</taxon>
        <taxon>Anguilla</taxon>
    </lineage>
</organism>
<evidence type="ECO:0000313" key="1">
    <source>
        <dbReference type="EMBL" id="JAH98841.1"/>
    </source>
</evidence>